<gene>
    <name evidence="7" type="ORF">OWO01_06720</name>
</gene>
<feature type="domain" description="RDD" evidence="6">
    <location>
        <begin position="13"/>
        <end position="159"/>
    </location>
</feature>
<dbReference type="GO" id="GO:0016020">
    <property type="term" value="C:membrane"/>
    <property type="evidence" value="ECO:0007669"/>
    <property type="project" value="UniProtKB-SubCell"/>
</dbReference>
<evidence type="ECO:0000259" key="6">
    <source>
        <dbReference type="Pfam" id="PF06271"/>
    </source>
</evidence>
<dbReference type="Pfam" id="PF06271">
    <property type="entry name" value="RDD"/>
    <property type="match status" value="1"/>
</dbReference>
<evidence type="ECO:0000313" key="7">
    <source>
        <dbReference type="EMBL" id="MCZ0702901.1"/>
    </source>
</evidence>
<feature type="transmembrane region" description="Helical" evidence="5">
    <location>
        <begin position="51"/>
        <end position="72"/>
    </location>
</feature>
<dbReference type="Proteomes" id="UP001084197">
    <property type="component" value="Unassembled WGS sequence"/>
</dbReference>
<feature type="transmembrane region" description="Helical" evidence="5">
    <location>
        <begin position="14"/>
        <end position="39"/>
    </location>
</feature>
<sequence>MIIIPFRIRLKEVLVDYVVILAYLVLLLIVNLGIIYFILDGIPEYSELQAQLIAAFTLVIPIILLFSYLDYFKNGSVGKMISGLKLMYKKRRFSSSLTRNIIKFLPWQLGHIGVIHGMYSDFSITSIVIMNSGNLLGLTMLFMGLFRKDKRHLGDMVAGTNVELN</sequence>
<proteinExistence type="predicted"/>
<evidence type="ECO:0000256" key="3">
    <source>
        <dbReference type="ARBA" id="ARBA00022989"/>
    </source>
</evidence>
<evidence type="ECO:0000256" key="2">
    <source>
        <dbReference type="ARBA" id="ARBA00022692"/>
    </source>
</evidence>
<dbReference type="RefSeq" id="WP_268779670.1">
    <property type="nucleotide sequence ID" value="NZ_JAPRAT010000010.1"/>
</dbReference>
<name>A0A9J6RBJ1_9BACI</name>
<dbReference type="EMBL" id="JAPRAT010000010">
    <property type="protein sequence ID" value="MCZ0702901.1"/>
    <property type="molecule type" value="Genomic_DNA"/>
</dbReference>
<reference evidence="7" key="1">
    <citation type="submission" date="2022-11" db="EMBL/GenBank/DDBJ databases">
        <title>WGS of Natronobacillus azotifigens 24KS-1, an anaerobic diazotrophic haloalkaliphile from soda-rich habitats.</title>
        <authorList>
            <person name="Sorokin D.Y."/>
            <person name="Merkel A.Y."/>
        </authorList>
    </citation>
    <scope>NUCLEOTIDE SEQUENCE</scope>
    <source>
        <strain evidence="7">24KS-1</strain>
    </source>
</reference>
<keyword evidence="3 5" id="KW-1133">Transmembrane helix</keyword>
<dbReference type="AlphaFoldDB" id="A0A9J6RBJ1"/>
<feature type="transmembrane region" description="Helical" evidence="5">
    <location>
        <begin position="93"/>
        <end position="110"/>
    </location>
</feature>
<comment type="caution">
    <text evidence="7">The sequence shown here is derived from an EMBL/GenBank/DDBJ whole genome shotgun (WGS) entry which is preliminary data.</text>
</comment>
<evidence type="ECO:0000256" key="1">
    <source>
        <dbReference type="ARBA" id="ARBA00004141"/>
    </source>
</evidence>
<evidence type="ECO:0000256" key="4">
    <source>
        <dbReference type="ARBA" id="ARBA00023136"/>
    </source>
</evidence>
<organism evidence="7 8">
    <name type="scientific">Natronobacillus azotifigens</name>
    <dbReference type="NCBI Taxonomy" id="472978"/>
    <lineage>
        <taxon>Bacteria</taxon>
        <taxon>Bacillati</taxon>
        <taxon>Bacillota</taxon>
        <taxon>Bacilli</taxon>
        <taxon>Bacillales</taxon>
        <taxon>Bacillaceae</taxon>
        <taxon>Natronobacillus</taxon>
    </lineage>
</organism>
<evidence type="ECO:0000256" key="5">
    <source>
        <dbReference type="SAM" id="Phobius"/>
    </source>
</evidence>
<keyword evidence="4 5" id="KW-0472">Membrane</keyword>
<feature type="transmembrane region" description="Helical" evidence="5">
    <location>
        <begin position="122"/>
        <end position="146"/>
    </location>
</feature>
<protein>
    <submittedName>
        <fullName evidence="7">RDD family protein</fullName>
    </submittedName>
</protein>
<comment type="subcellular location">
    <subcellularLocation>
        <location evidence="1">Membrane</location>
        <topology evidence="1">Multi-pass membrane protein</topology>
    </subcellularLocation>
</comment>
<keyword evidence="8" id="KW-1185">Reference proteome</keyword>
<dbReference type="InterPro" id="IPR010432">
    <property type="entry name" value="RDD"/>
</dbReference>
<keyword evidence="2 5" id="KW-0812">Transmembrane</keyword>
<accession>A0A9J6RBJ1</accession>
<evidence type="ECO:0000313" key="8">
    <source>
        <dbReference type="Proteomes" id="UP001084197"/>
    </source>
</evidence>